<keyword evidence="1" id="KW-0472">Membrane</keyword>
<dbReference type="KEGG" id="psoj:PHYSODRAFT_441522"/>
<name>G4YSW6_PHYSP</name>
<evidence type="ECO:0000256" key="1">
    <source>
        <dbReference type="SAM" id="Phobius"/>
    </source>
</evidence>
<dbReference type="EMBL" id="JH159152">
    <property type="protein sequence ID" value="EGZ25385.1"/>
    <property type="molecule type" value="Genomic_DNA"/>
</dbReference>
<protein>
    <recommendedName>
        <fullName evidence="4">Transmembrane protein</fullName>
    </recommendedName>
</protein>
<feature type="non-terminal residue" evidence="2">
    <location>
        <position position="1"/>
    </location>
</feature>
<accession>G4YSW6</accession>
<dbReference type="InParanoid" id="G4YSW6"/>
<feature type="transmembrane region" description="Helical" evidence="1">
    <location>
        <begin position="273"/>
        <end position="292"/>
    </location>
</feature>
<gene>
    <name evidence="2" type="ORF">PHYSODRAFT_441522</name>
</gene>
<feature type="transmembrane region" description="Helical" evidence="1">
    <location>
        <begin position="167"/>
        <end position="187"/>
    </location>
</feature>
<dbReference type="GeneID" id="20652674"/>
<keyword evidence="3" id="KW-1185">Reference proteome</keyword>
<evidence type="ECO:0000313" key="3">
    <source>
        <dbReference type="Proteomes" id="UP000002640"/>
    </source>
</evidence>
<reference evidence="2 3" key="1">
    <citation type="journal article" date="2006" name="Science">
        <title>Phytophthora genome sequences uncover evolutionary origins and mechanisms of pathogenesis.</title>
        <authorList>
            <person name="Tyler B.M."/>
            <person name="Tripathy S."/>
            <person name="Zhang X."/>
            <person name="Dehal P."/>
            <person name="Jiang R.H."/>
            <person name="Aerts A."/>
            <person name="Arredondo F.D."/>
            <person name="Baxter L."/>
            <person name="Bensasson D."/>
            <person name="Beynon J.L."/>
            <person name="Chapman J."/>
            <person name="Damasceno C.M."/>
            <person name="Dorrance A.E."/>
            <person name="Dou D."/>
            <person name="Dickerman A.W."/>
            <person name="Dubchak I.L."/>
            <person name="Garbelotto M."/>
            <person name="Gijzen M."/>
            <person name="Gordon S.G."/>
            <person name="Govers F."/>
            <person name="Grunwald N.J."/>
            <person name="Huang W."/>
            <person name="Ivors K.L."/>
            <person name="Jones R.W."/>
            <person name="Kamoun S."/>
            <person name="Krampis K."/>
            <person name="Lamour K.H."/>
            <person name="Lee M.K."/>
            <person name="McDonald W.H."/>
            <person name="Medina M."/>
            <person name="Meijer H.J."/>
            <person name="Nordberg E.K."/>
            <person name="Maclean D.J."/>
            <person name="Ospina-Giraldo M.D."/>
            <person name="Morris P.F."/>
            <person name="Phuntumart V."/>
            <person name="Putnam N.H."/>
            <person name="Rash S."/>
            <person name="Rose J.K."/>
            <person name="Sakihama Y."/>
            <person name="Salamov A.A."/>
            <person name="Savidor A."/>
            <person name="Scheuring C.F."/>
            <person name="Smith B.M."/>
            <person name="Sobral B.W."/>
            <person name="Terry A."/>
            <person name="Torto-Alalibo T.A."/>
            <person name="Win J."/>
            <person name="Xu Z."/>
            <person name="Zhang H."/>
            <person name="Grigoriev I.V."/>
            <person name="Rokhsar D.S."/>
            <person name="Boore J.L."/>
        </authorList>
    </citation>
    <scope>NUCLEOTIDE SEQUENCE [LARGE SCALE GENOMIC DNA]</scope>
    <source>
        <strain evidence="2 3">P6497</strain>
    </source>
</reference>
<feature type="transmembrane region" description="Helical" evidence="1">
    <location>
        <begin position="245"/>
        <end position="264"/>
    </location>
</feature>
<dbReference type="PANTHER" id="PTHR31145">
    <property type="entry name" value="INTEGRAL MEMBRANE PROTEIN (AFU_ORTHOLOGUE AFUA_7G01610)"/>
    <property type="match status" value="1"/>
</dbReference>
<organism evidence="2 3">
    <name type="scientific">Phytophthora sojae (strain P6497)</name>
    <name type="common">Soybean stem and root rot agent</name>
    <name type="synonym">Phytophthora megasperma f. sp. glycines</name>
    <dbReference type="NCBI Taxonomy" id="1094619"/>
    <lineage>
        <taxon>Eukaryota</taxon>
        <taxon>Sar</taxon>
        <taxon>Stramenopiles</taxon>
        <taxon>Oomycota</taxon>
        <taxon>Peronosporomycetes</taxon>
        <taxon>Peronosporales</taxon>
        <taxon>Peronosporaceae</taxon>
        <taxon>Phytophthora</taxon>
    </lineage>
</organism>
<feature type="transmembrane region" description="Helical" evidence="1">
    <location>
        <begin position="207"/>
        <end position="225"/>
    </location>
</feature>
<dbReference type="OMA" id="SFEVSME"/>
<feature type="transmembrane region" description="Helical" evidence="1">
    <location>
        <begin position="298"/>
        <end position="316"/>
    </location>
</feature>
<dbReference type="GO" id="GO:0016020">
    <property type="term" value="C:membrane"/>
    <property type="evidence" value="ECO:0007669"/>
    <property type="project" value="TreeGrafter"/>
</dbReference>
<feature type="non-terminal residue" evidence="2">
    <location>
        <position position="318"/>
    </location>
</feature>
<dbReference type="SMR" id="G4YSW6"/>
<proteinExistence type="predicted"/>
<sequence>IDYQDGSNIFNEGGDGNSPFVIGGRKRGWQAEAQSELYADSSNFQDGVRFSVCSAAVISVLLLLVFHFEVLNEGFARYVPPGSLWAPNSWEFIVYTQYVQQIAAISALTLLKTPYFLWNFTDLFAWANFLVYRATDEYSTAGRRLMTVILGGLVGYGDRIGTDEMNLLTSTCAGFAIVIGFFLGVVLGSSIWSKWRERHNQNGRRGVVWRCLGLVLLVWFFSLLPLSMVVSFEVSMEFKAHSLELWPLLISFGLRPRAVWGAFYSEFTYRGRLFFLLMVALQICTGLCLGAADDSEMILIVLIGLYVLFLVALFIVKP</sequence>
<evidence type="ECO:0000313" key="2">
    <source>
        <dbReference type="EMBL" id="EGZ25385.1"/>
    </source>
</evidence>
<dbReference type="GO" id="GO:0055085">
    <property type="term" value="P:transmembrane transport"/>
    <property type="evidence" value="ECO:0007669"/>
    <property type="project" value="TreeGrafter"/>
</dbReference>
<feature type="transmembrane region" description="Helical" evidence="1">
    <location>
        <begin position="48"/>
        <end position="68"/>
    </location>
</feature>
<dbReference type="AlphaFoldDB" id="G4YSW6"/>
<dbReference type="InterPro" id="IPR040241">
    <property type="entry name" value="TRP_Flc/Pkd2-like"/>
</dbReference>
<dbReference type="Proteomes" id="UP000002640">
    <property type="component" value="Unassembled WGS sequence"/>
</dbReference>
<feature type="transmembrane region" description="Helical" evidence="1">
    <location>
        <begin position="144"/>
        <end position="161"/>
    </location>
</feature>
<dbReference type="RefSeq" id="XP_009520673.1">
    <property type="nucleotide sequence ID" value="XM_009522378.1"/>
</dbReference>
<evidence type="ECO:0008006" key="4">
    <source>
        <dbReference type="Google" id="ProtNLM"/>
    </source>
</evidence>
<keyword evidence="1" id="KW-0812">Transmembrane</keyword>
<dbReference type="PANTHER" id="PTHR31145:SF6">
    <property type="entry name" value="INTEGRAL MEMBRANE PROTEIN (AFU_ORTHOLOGUE AFUA_7G01610)"/>
    <property type="match status" value="1"/>
</dbReference>
<keyword evidence="1" id="KW-1133">Transmembrane helix</keyword>